<reference evidence="2" key="3">
    <citation type="journal article" date="2014" name="Nature">
        <title>Elephant shark genome provides unique insights into gnathostome evolution.</title>
        <authorList>
            <consortium name="International Elephant Shark Genome Sequencing Consortium"/>
            <person name="Venkatesh B."/>
            <person name="Lee A.P."/>
            <person name="Ravi V."/>
            <person name="Maurya A.K."/>
            <person name="Lian M.M."/>
            <person name="Swann J.B."/>
            <person name="Ohta Y."/>
            <person name="Flajnik M.F."/>
            <person name="Sutoh Y."/>
            <person name="Kasahara M."/>
            <person name="Hoon S."/>
            <person name="Gangu V."/>
            <person name="Roy S.W."/>
            <person name="Irimia M."/>
            <person name="Korzh V."/>
            <person name="Kondrychyn I."/>
            <person name="Lim Z.W."/>
            <person name="Tay B.H."/>
            <person name="Tohari S."/>
            <person name="Kong K.W."/>
            <person name="Ho S."/>
            <person name="Lorente-Galdos B."/>
            <person name="Quilez J."/>
            <person name="Marques-Bonet T."/>
            <person name="Raney B.J."/>
            <person name="Ingham P.W."/>
            <person name="Tay A."/>
            <person name="Hillier L.W."/>
            <person name="Minx P."/>
            <person name="Boehm T."/>
            <person name="Wilson R.K."/>
            <person name="Brenner S."/>
            <person name="Warren W.C."/>
        </authorList>
    </citation>
    <scope>NUCLEOTIDE SEQUENCE [LARGE SCALE GENOMIC DNA]</scope>
</reference>
<proteinExistence type="predicted"/>
<name>A0A4W3GQP5_CALMI</name>
<dbReference type="AlphaFoldDB" id="A0A4W3GQP5"/>
<dbReference type="GeneTree" id="ENSGT00970000196792"/>
<evidence type="ECO:0000313" key="2">
    <source>
        <dbReference type="Proteomes" id="UP000314986"/>
    </source>
</evidence>
<accession>A0A4W3GQP5</accession>
<dbReference type="Ensembl" id="ENSCMIT00000006096.1">
    <property type="protein sequence ID" value="ENSCMIP00000005901.1"/>
    <property type="gene ID" value="ENSCMIG00000003389.1"/>
</dbReference>
<reference evidence="1" key="4">
    <citation type="submission" date="2025-08" db="UniProtKB">
        <authorList>
            <consortium name="Ensembl"/>
        </authorList>
    </citation>
    <scope>IDENTIFICATION</scope>
</reference>
<dbReference type="InParanoid" id="A0A4W3GQP5"/>
<keyword evidence="2" id="KW-1185">Reference proteome</keyword>
<dbReference type="Proteomes" id="UP000314986">
    <property type="component" value="Unassembled WGS sequence"/>
</dbReference>
<sequence>MESTLDGVCLSVSPSLSVSVALRLCLLCPSCPPFHHSRTRFQPLRPQNSVAHSFYLSALPPSFPTRRPSSSSVRGHPLPSLGPGLVSCSLRAVALCRCKLLLMRWVGLQERLGSVQSNIAAEFGKLHESLQEREKQLVLELSQQENLTLDIMMRNLEEIQGNLTSITQKLAHIQLQMEQEDILALIKEDANEPSSEEEYRVLVAGGIMPVGIFKGPLQYSAWKQMLDIIIPGK</sequence>
<evidence type="ECO:0000313" key="1">
    <source>
        <dbReference type="Ensembl" id="ENSCMIP00000005901.1"/>
    </source>
</evidence>
<protein>
    <submittedName>
        <fullName evidence="1">Uncharacterized protein</fullName>
    </submittedName>
</protein>
<reference evidence="2" key="2">
    <citation type="journal article" date="2007" name="PLoS Biol.">
        <title>Survey sequencing and comparative analysis of the elephant shark (Callorhinchus milii) genome.</title>
        <authorList>
            <person name="Venkatesh B."/>
            <person name="Kirkness E.F."/>
            <person name="Loh Y.H."/>
            <person name="Halpern A.L."/>
            <person name="Lee A.P."/>
            <person name="Johnson J."/>
            <person name="Dandona N."/>
            <person name="Viswanathan L.D."/>
            <person name="Tay A."/>
            <person name="Venter J.C."/>
            <person name="Strausberg R.L."/>
            <person name="Brenner S."/>
        </authorList>
    </citation>
    <scope>NUCLEOTIDE SEQUENCE [LARGE SCALE GENOMIC DNA]</scope>
</reference>
<reference evidence="1" key="5">
    <citation type="submission" date="2025-09" db="UniProtKB">
        <authorList>
            <consortium name="Ensembl"/>
        </authorList>
    </citation>
    <scope>IDENTIFICATION</scope>
</reference>
<reference evidence="2" key="1">
    <citation type="journal article" date="2006" name="Science">
        <title>Ancient noncoding elements conserved in the human genome.</title>
        <authorList>
            <person name="Venkatesh B."/>
            <person name="Kirkness E.F."/>
            <person name="Loh Y.H."/>
            <person name="Halpern A.L."/>
            <person name="Lee A.P."/>
            <person name="Johnson J."/>
            <person name="Dandona N."/>
            <person name="Viswanathan L.D."/>
            <person name="Tay A."/>
            <person name="Venter J.C."/>
            <person name="Strausberg R.L."/>
            <person name="Brenner S."/>
        </authorList>
    </citation>
    <scope>NUCLEOTIDE SEQUENCE [LARGE SCALE GENOMIC DNA]</scope>
</reference>
<organism evidence="1 2">
    <name type="scientific">Callorhinchus milii</name>
    <name type="common">Ghost shark</name>
    <dbReference type="NCBI Taxonomy" id="7868"/>
    <lineage>
        <taxon>Eukaryota</taxon>
        <taxon>Metazoa</taxon>
        <taxon>Chordata</taxon>
        <taxon>Craniata</taxon>
        <taxon>Vertebrata</taxon>
        <taxon>Chondrichthyes</taxon>
        <taxon>Holocephali</taxon>
        <taxon>Chimaeriformes</taxon>
        <taxon>Callorhinchidae</taxon>
        <taxon>Callorhinchus</taxon>
    </lineage>
</organism>